<protein>
    <submittedName>
        <fullName evidence="6">Monosaccharide ABC transporter substrate-binding protein, CUT2 family</fullName>
    </submittedName>
</protein>
<dbReference type="RefSeq" id="WP_083409380.1">
    <property type="nucleotide sequence ID" value="NZ_LT629971.1"/>
</dbReference>
<evidence type="ECO:0000256" key="3">
    <source>
        <dbReference type="ARBA" id="ARBA00022729"/>
    </source>
</evidence>
<dbReference type="Gene3D" id="3.40.50.2300">
    <property type="match status" value="2"/>
</dbReference>
<evidence type="ECO:0000256" key="4">
    <source>
        <dbReference type="SAM" id="MobiDB-lite"/>
    </source>
</evidence>
<proteinExistence type="inferred from homology"/>
<organism evidence="6 7">
    <name type="scientific">Mycolicibacterium rutilum</name>
    <name type="common">Mycobacterium rutilum</name>
    <dbReference type="NCBI Taxonomy" id="370526"/>
    <lineage>
        <taxon>Bacteria</taxon>
        <taxon>Bacillati</taxon>
        <taxon>Actinomycetota</taxon>
        <taxon>Actinomycetes</taxon>
        <taxon>Mycobacteriales</taxon>
        <taxon>Mycobacteriaceae</taxon>
        <taxon>Mycolicibacterium</taxon>
    </lineage>
</organism>
<dbReference type="InterPro" id="IPR028082">
    <property type="entry name" value="Peripla_BP_I"/>
</dbReference>
<dbReference type="GO" id="GO:0030313">
    <property type="term" value="C:cell envelope"/>
    <property type="evidence" value="ECO:0007669"/>
    <property type="project" value="UniProtKB-SubCell"/>
</dbReference>
<feature type="region of interest" description="Disordered" evidence="4">
    <location>
        <begin position="23"/>
        <end position="46"/>
    </location>
</feature>
<evidence type="ECO:0000259" key="5">
    <source>
        <dbReference type="Pfam" id="PF13407"/>
    </source>
</evidence>
<dbReference type="OrthoDB" id="9800520at2"/>
<name>A0A1H6LKA4_MYCRU</name>
<evidence type="ECO:0000256" key="1">
    <source>
        <dbReference type="ARBA" id="ARBA00004196"/>
    </source>
</evidence>
<gene>
    <name evidence="6" type="ORF">SAMN04489835_4895</name>
</gene>
<dbReference type="PANTHER" id="PTHR46847">
    <property type="entry name" value="D-ALLOSE-BINDING PERIPLASMIC PROTEIN-RELATED"/>
    <property type="match status" value="1"/>
</dbReference>
<comment type="similarity">
    <text evidence="2">Belongs to the bacterial solute-binding protein 2 family.</text>
</comment>
<sequence>MNRKRVMTVAGTLGVAVLTLSSCTSSKPESSGSESGEGADGAQQAAAATTVTAPAKASQEYNIQFLQGVSGGQFYITMQCGAQEEAAKLGVKVSTQGPQKFDPTLQKPILDSIVAGRPDALLVAPTDVQAMQQPLQQAAAAGIKVVLVDTTTNDPSYAVSEIASDNEGGGRAAFEAIKKLRPEGGKVMVMNIDPGVSTTDARAKGFEDAVKEDSKFTYVGVQYSHNDPATAAQLIGAQLQKDPDLVGVFATNLFSAEGSATGVRQAGKSGQVQVVGFDAGPNQIQALREGTVQALVAQDPGLIGKFGVDEAVTALEGGENTKKVQTGFTIITQDNLDGEGGAAAYKSQC</sequence>
<dbReference type="GO" id="GO:0030246">
    <property type="term" value="F:carbohydrate binding"/>
    <property type="evidence" value="ECO:0007669"/>
    <property type="project" value="UniProtKB-ARBA"/>
</dbReference>
<dbReference type="SUPFAM" id="SSF53822">
    <property type="entry name" value="Periplasmic binding protein-like I"/>
    <property type="match status" value="1"/>
</dbReference>
<dbReference type="InterPro" id="IPR025997">
    <property type="entry name" value="SBP_2_dom"/>
</dbReference>
<accession>A0A1H6LKA4</accession>
<dbReference type="PROSITE" id="PS51257">
    <property type="entry name" value="PROKAR_LIPOPROTEIN"/>
    <property type="match status" value="1"/>
</dbReference>
<dbReference type="Pfam" id="PF13407">
    <property type="entry name" value="Peripla_BP_4"/>
    <property type="match status" value="1"/>
</dbReference>
<comment type="subcellular location">
    <subcellularLocation>
        <location evidence="1">Cell envelope</location>
    </subcellularLocation>
</comment>
<dbReference type="AlphaFoldDB" id="A0A1H6LKA4"/>
<dbReference type="EMBL" id="LT629971">
    <property type="protein sequence ID" value="SEH85234.1"/>
    <property type="molecule type" value="Genomic_DNA"/>
</dbReference>
<reference evidence="7" key="1">
    <citation type="submission" date="2016-10" db="EMBL/GenBank/DDBJ databases">
        <authorList>
            <person name="Varghese N."/>
            <person name="Submissions S."/>
        </authorList>
    </citation>
    <scope>NUCLEOTIDE SEQUENCE [LARGE SCALE GENOMIC DNA]</scope>
    <source>
        <strain evidence="7">DSM 45405</strain>
    </source>
</reference>
<evidence type="ECO:0000313" key="6">
    <source>
        <dbReference type="EMBL" id="SEH85234.1"/>
    </source>
</evidence>
<keyword evidence="7" id="KW-1185">Reference proteome</keyword>
<evidence type="ECO:0000313" key="7">
    <source>
        <dbReference type="Proteomes" id="UP000182915"/>
    </source>
</evidence>
<evidence type="ECO:0000256" key="2">
    <source>
        <dbReference type="ARBA" id="ARBA00007639"/>
    </source>
</evidence>
<feature type="domain" description="Periplasmic binding protein" evidence="5">
    <location>
        <begin position="68"/>
        <end position="318"/>
    </location>
</feature>
<dbReference type="STRING" id="370526.SAMN04489835_4895"/>
<keyword evidence="3" id="KW-0732">Signal</keyword>
<dbReference type="Proteomes" id="UP000182915">
    <property type="component" value="Chromosome I"/>
</dbReference>
<dbReference type="CDD" id="cd20007">
    <property type="entry name" value="PBP1_ABC_sugar_binding-like"/>
    <property type="match status" value="1"/>
</dbReference>
<dbReference type="PANTHER" id="PTHR46847:SF1">
    <property type="entry name" value="D-ALLOSE-BINDING PERIPLASMIC PROTEIN-RELATED"/>
    <property type="match status" value="1"/>
</dbReference>